<dbReference type="AlphaFoldDB" id="A0A1A2VAI6"/>
<organism evidence="2 3">
    <name type="scientific">Mycobacterium scrofulaceum</name>
    <dbReference type="NCBI Taxonomy" id="1783"/>
    <lineage>
        <taxon>Bacteria</taxon>
        <taxon>Bacillati</taxon>
        <taxon>Actinomycetota</taxon>
        <taxon>Actinomycetes</taxon>
        <taxon>Mycobacteriales</taxon>
        <taxon>Mycobacteriaceae</taxon>
        <taxon>Mycobacterium</taxon>
    </lineage>
</organism>
<dbReference type="Proteomes" id="UP000092207">
    <property type="component" value="Unassembled WGS sequence"/>
</dbReference>
<evidence type="ECO:0000313" key="2">
    <source>
        <dbReference type="EMBL" id="OBH97622.1"/>
    </source>
</evidence>
<evidence type="ECO:0000256" key="1">
    <source>
        <dbReference type="SAM" id="Phobius"/>
    </source>
</evidence>
<reference evidence="2 3" key="1">
    <citation type="submission" date="2016-06" db="EMBL/GenBank/DDBJ databases">
        <authorList>
            <person name="Kjaerup R.B."/>
            <person name="Dalgaard T.S."/>
            <person name="Juul-Madsen H.R."/>
        </authorList>
    </citation>
    <scope>NUCLEOTIDE SEQUENCE [LARGE SCALE GENOMIC DNA]</scope>
    <source>
        <strain evidence="2 3">E2838</strain>
    </source>
</reference>
<gene>
    <name evidence="2" type="ORF">A5679_20525</name>
</gene>
<name>A0A1A2VAI6_MYCSC</name>
<keyword evidence="1" id="KW-0472">Membrane</keyword>
<proteinExistence type="predicted"/>
<comment type="caution">
    <text evidence="2">The sequence shown here is derived from an EMBL/GenBank/DDBJ whole genome shotgun (WGS) entry which is preliminary data.</text>
</comment>
<dbReference type="RefSeq" id="WP_067307505.1">
    <property type="nucleotide sequence ID" value="NZ_LZJY01000274.1"/>
</dbReference>
<protein>
    <recommendedName>
        <fullName evidence="4">DUF3558 domain-containing protein</fullName>
    </recommendedName>
</protein>
<dbReference type="EMBL" id="LZJY01000274">
    <property type="protein sequence ID" value="OBH97622.1"/>
    <property type="molecule type" value="Genomic_DNA"/>
</dbReference>
<keyword evidence="1" id="KW-1133">Transmembrane helix</keyword>
<evidence type="ECO:0008006" key="4">
    <source>
        <dbReference type="Google" id="ProtNLM"/>
    </source>
</evidence>
<accession>A0A1A2VAI6</accession>
<keyword evidence="1" id="KW-0812">Transmembrane</keyword>
<feature type="transmembrane region" description="Helical" evidence="1">
    <location>
        <begin position="12"/>
        <end position="32"/>
    </location>
</feature>
<sequence length="179" mass="18232">MVTKGNHVLSALDIAVAIPVGLAVIVSCAVAGCQSRSVSGPAGSATTTHVARPIDACSMLSPQDISTLLETTVPGKSTGKQPDMGGCSWENPTTEESVSIEISNPGTAPNNTLRPSQAEFPAVTTPGPDGMRLMGGGMVEFAAGNRSNTVQVAVLRLSPEQANSAAIDLARKIAPQVPQ</sequence>
<dbReference type="PROSITE" id="PS51257">
    <property type="entry name" value="PROKAR_LIPOPROTEIN"/>
    <property type="match status" value="1"/>
</dbReference>
<evidence type="ECO:0000313" key="3">
    <source>
        <dbReference type="Proteomes" id="UP000092207"/>
    </source>
</evidence>